<dbReference type="EMBL" id="JADFTT010000362">
    <property type="protein sequence ID" value="KAG5762622.1"/>
    <property type="molecule type" value="Genomic_DNA"/>
</dbReference>
<dbReference type="Gene3D" id="1.25.10.10">
    <property type="entry name" value="Leucine-rich Repeat Variant"/>
    <property type="match status" value="1"/>
</dbReference>
<name>A0A9P7KZ02_9HYPO</name>
<organism evidence="1 2">
    <name type="scientific">Fusarium xylarioides</name>
    <dbReference type="NCBI Taxonomy" id="221167"/>
    <lineage>
        <taxon>Eukaryota</taxon>
        <taxon>Fungi</taxon>
        <taxon>Dikarya</taxon>
        <taxon>Ascomycota</taxon>
        <taxon>Pezizomycotina</taxon>
        <taxon>Sordariomycetes</taxon>
        <taxon>Hypocreomycetidae</taxon>
        <taxon>Hypocreales</taxon>
        <taxon>Nectriaceae</taxon>
        <taxon>Fusarium</taxon>
        <taxon>Fusarium fujikuroi species complex</taxon>
    </lineage>
</organism>
<sequence>MSPENTDPLAGLDSIDWPRLSHAYGPADDVPHILRELQSTNPDVYKTALDSCWSNIYHQGTRYSASVAAIPFLYALLDSPATKDREVILYLIVSLAIGNPDWAVPNGIDIQEWEERIAGMEPPNRGYAMHELNAHEAVERGLSSMVRCLDEDSASLRGNSAHALAFFPRHSDASVTALLDLLSREISDNVRGTIVLSLAILFVTGDNDSEKSTVIEQIQEYYAASSAPEADDIFSWSCAAALLILGSKKDGLVETVQRVLADEAYLSKLESSIDSTCWFPFATFGLRELSNSILKNDQNKADRC</sequence>
<dbReference type="AlphaFoldDB" id="A0A9P7KZ02"/>
<gene>
    <name evidence="1" type="ORF">H9Q72_009286</name>
</gene>
<dbReference type="InterPro" id="IPR011989">
    <property type="entry name" value="ARM-like"/>
</dbReference>
<keyword evidence="2" id="KW-1185">Reference proteome</keyword>
<evidence type="ECO:0000313" key="1">
    <source>
        <dbReference type="EMBL" id="KAG5762622.1"/>
    </source>
</evidence>
<dbReference type="SUPFAM" id="SSF48371">
    <property type="entry name" value="ARM repeat"/>
    <property type="match status" value="1"/>
</dbReference>
<dbReference type="OrthoDB" id="515401at2759"/>
<evidence type="ECO:0000313" key="2">
    <source>
        <dbReference type="Proteomes" id="UP000750502"/>
    </source>
</evidence>
<protein>
    <submittedName>
        <fullName evidence="1">Uncharacterized protein</fullName>
    </submittedName>
</protein>
<dbReference type="InterPro" id="IPR016024">
    <property type="entry name" value="ARM-type_fold"/>
</dbReference>
<reference evidence="1" key="2">
    <citation type="submission" date="2020-10" db="EMBL/GenBank/DDBJ databases">
        <authorList>
            <person name="Peck L.D."/>
            <person name="Nowell R.W."/>
            <person name="Flood J."/>
            <person name="Ryan M.J."/>
            <person name="Barraclough T.G."/>
        </authorList>
    </citation>
    <scope>NUCLEOTIDE SEQUENCE</scope>
    <source>
        <strain evidence="1">IMI 127659i</strain>
    </source>
</reference>
<dbReference type="Proteomes" id="UP000750502">
    <property type="component" value="Unassembled WGS sequence"/>
</dbReference>
<accession>A0A9P7KZ02</accession>
<comment type="caution">
    <text evidence="1">The sequence shown here is derived from an EMBL/GenBank/DDBJ whole genome shotgun (WGS) entry which is preliminary data.</text>
</comment>
<reference evidence="1" key="1">
    <citation type="journal article" date="2020" name="bioRxiv">
        <title>Historical genomics reveals the evolutionary mechanisms behind multiple outbreaks of the host-specific coffee wilt pathogen Fusarium xylarioides.</title>
        <authorList>
            <person name="Peck D."/>
            <person name="Nowell R.W."/>
            <person name="Flood J."/>
            <person name="Ryan M.J."/>
            <person name="Barraclough T.G."/>
        </authorList>
    </citation>
    <scope>NUCLEOTIDE SEQUENCE</scope>
    <source>
        <strain evidence="1">IMI 127659i</strain>
    </source>
</reference>
<proteinExistence type="predicted"/>